<feature type="compositionally biased region" description="Basic and acidic residues" evidence="5">
    <location>
        <begin position="265"/>
        <end position="279"/>
    </location>
</feature>
<dbReference type="OrthoDB" id="1935339at2759"/>
<evidence type="ECO:0000256" key="3">
    <source>
        <dbReference type="ARBA" id="ARBA00022833"/>
    </source>
</evidence>
<gene>
    <name evidence="7" type="ORF">Cgig2_030651</name>
</gene>
<evidence type="ECO:0000256" key="1">
    <source>
        <dbReference type="ARBA" id="ARBA00022723"/>
    </source>
</evidence>
<keyword evidence="3 4" id="KW-0862">Zinc</keyword>
<protein>
    <recommendedName>
        <fullName evidence="6">C3H1-type domain-containing protein</fullName>
    </recommendedName>
</protein>
<feature type="domain" description="C3H1-type" evidence="6">
    <location>
        <begin position="220"/>
        <end position="247"/>
    </location>
</feature>
<feature type="region of interest" description="Disordered" evidence="5">
    <location>
        <begin position="249"/>
        <end position="280"/>
    </location>
</feature>
<dbReference type="EMBL" id="JAKOGI010000387">
    <property type="protein sequence ID" value="KAJ8435785.1"/>
    <property type="molecule type" value="Genomic_DNA"/>
</dbReference>
<dbReference type="InterPro" id="IPR036855">
    <property type="entry name" value="Znf_CCCH_sf"/>
</dbReference>
<feature type="region of interest" description="Disordered" evidence="5">
    <location>
        <begin position="307"/>
        <end position="354"/>
    </location>
</feature>
<dbReference type="SUPFAM" id="SSF90229">
    <property type="entry name" value="CCCH zinc finger"/>
    <property type="match status" value="1"/>
</dbReference>
<dbReference type="GO" id="GO:0008270">
    <property type="term" value="F:zinc ion binding"/>
    <property type="evidence" value="ECO:0007669"/>
    <property type="project" value="UniProtKB-KW"/>
</dbReference>
<evidence type="ECO:0000313" key="8">
    <source>
        <dbReference type="Proteomes" id="UP001153076"/>
    </source>
</evidence>
<dbReference type="PROSITE" id="PS50103">
    <property type="entry name" value="ZF_C3H1"/>
    <property type="match status" value="1"/>
</dbReference>
<name>A0A9Q1K2V7_9CARY</name>
<feature type="compositionally biased region" description="Basic and acidic residues" evidence="5">
    <location>
        <begin position="321"/>
        <end position="332"/>
    </location>
</feature>
<organism evidence="7 8">
    <name type="scientific">Carnegiea gigantea</name>
    <dbReference type="NCBI Taxonomy" id="171969"/>
    <lineage>
        <taxon>Eukaryota</taxon>
        <taxon>Viridiplantae</taxon>
        <taxon>Streptophyta</taxon>
        <taxon>Embryophyta</taxon>
        <taxon>Tracheophyta</taxon>
        <taxon>Spermatophyta</taxon>
        <taxon>Magnoliopsida</taxon>
        <taxon>eudicotyledons</taxon>
        <taxon>Gunneridae</taxon>
        <taxon>Pentapetalae</taxon>
        <taxon>Caryophyllales</taxon>
        <taxon>Cactineae</taxon>
        <taxon>Cactaceae</taxon>
        <taxon>Cactoideae</taxon>
        <taxon>Echinocereeae</taxon>
        <taxon>Carnegiea</taxon>
    </lineage>
</organism>
<keyword evidence="1 4" id="KW-0479">Metal-binding</keyword>
<dbReference type="PANTHER" id="PTHR36886">
    <property type="entry name" value="PROTEIN FRIGIDA-ESSENTIAL 1"/>
    <property type="match status" value="1"/>
</dbReference>
<dbReference type="PANTHER" id="PTHR36886:SF3">
    <property type="entry name" value="PROTEIN FRIGIDA-ESSENTIAL 1"/>
    <property type="match status" value="1"/>
</dbReference>
<keyword evidence="8" id="KW-1185">Reference proteome</keyword>
<evidence type="ECO:0000256" key="4">
    <source>
        <dbReference type="PROSITE-ProRule" id="PRU00723"/>
    </source>
</evidence>
<reference evidence="7" key="1">
    <citation type="submission" date="2022-04" db="EMBL/GenBank/DDBJ databases">
        <title>Carnegiea gigantea Genome sequencing and assembly v2.</title>
        <authorList>
            <person name="Copetti D."/>
            <person name="Sanderson M.J."/>
            <person name="Burquez A."/>
            <person name="Wojciechowski M.F."/>
        </authorList>
    </citation>
    <scope>NUCLEOTIDE SEQUENCE</scope>
    <source>
        <strain evidence="7">SGP5-SGP5p</strain>
        <tissue evidence="7">Aerial part</tissue>
    </source>
</reference>
<proteinExistence type="predicted"/>
<sequence length="758" mass="82609">MNHIHPENDDSLKDQSVHEEDLYRSSLGMYDCIVYPSQDVEAKGDEVSSQPGASAAVKPEASIPSDVHAMGVMGSCCTSSSPGRQSRKGKDSSVLGGRSSKSPKFDLAGPDSGIGKDTRGLVGSRISVDVSENIKSADIKETELHSIKAADIEETNLPSLLNKGDSPAARPKSDLVDEANHDMQLRKDVDQKASRFSRSCASQVKRRRLSPGVNYDNGNKRPAVICEYFAKGWCIKGSLCRFLHKREHVDSDRQEAEGDTLSTKSELRADEGSGDKADCSKWPLHNQLGVVVGSVDDLLASSTGKNILQDGESLNGNPCNEADKSASREREVSSSLLSAESQKSPSSEDASRSFPWQRGVEVDIFKGNLSSNHHSVAGGGVQQHSSSFPGYGSLPREVEVASGSNLKSRFSSYSLQESAAMGMHYSSDGHNLPGYGSPRDIDLNSSVPVSSNMPSYQASGWKANSSSYTSLKEDACGAHYSLSCDREDGAFVNHSRDLLASSKYKTRFTPYNWETSVPFRPSFFIPSLGASSSDIPYDPIRDSLEQPDLGSVSFRHSSYNHGSMIPDSLCIPERNSVESHKKLHSDTWDKNYCDHNKDVPVVEAESAATSASDVQNKNISEDEDSVVPASVKDVLKASRGIADGNSVLQGDGGKQKEVGVQKGRETNELDEEEAKAIKYFRAALIDFVKELMKPIWHEGRLSKDVYKVIVQKAEDKILSSLQTNQVPNTSESIKQYLSSSRFKILKLIQAYVDKYGKF</sequence>
<dbReference type="AlphaFoldDB" id="A0A9Q1K2V7"/>
<evidence type="ECO:0000256" key="5">
    <source>
        <dbReference type="SAM" id="MobiDB-lite"/>
    </source>
</evidence>
<dbReference type="InterPro" id="IPR000571">
    <property type="entry name" value="Znf_CCCH"/>
</dbReference>
<dbReference type="Gene3D" id="4.10.1000.10">
    <property type="entry name" value="Zinc finger, CCCH-type"/>
    <property type="match status" value="1"/>
</dbReference>
<accession>A0A9Q1K2V7</accession>
<keyword evidence="2 4" id="KW-0863">Zinc-finger</keyword>
<evidence type="ECO:0000256" key="2">
    <source>
        <dbReference type="ARBA" id="ARBA00022771"/>
    </source>
</evidence>
<comment type="caution">
    <text evidence="7">The sequence shown here is derived from an EMBL/GenBank/DDBJ whole genome shotgun (WGS) entry which is preliminary data.</text>
</comment>
<dbReference type="InterPro" id="IPR052650">
    <property type="entry name" value="Zinc_finger_CCCH"/>
</dbReference>
<feature type="compositionally biased region" description="Low complexity" evidence="5">
    <location>
        <begin position="333"/>
        <end position="348"/>
    </location>
</feature>
<feature type="zinc finger region" description="C3H1-type" evidence="4">
    <location>
        <begin position="220"/>
        <end position="247"/>
    </location>
</feature>
<evidence type="ECO:0000313" key="7">
    <source>
        <dbReference type="EMBL" id="KAJ8435785.1"/>
    </source>
</evidence>
<feature type="region of interest" description="Disordered" evidence="5">
    <location>
        <begin position="41"/>
        <end position="120"/>
    </location>
</feature>
<dbReference type="Proteomes" id="UP001153076">
    <property type="component" value="Unassembled WGS sequence"/>
</dbReference>
<evidence type="ECO:0000259" key="6">
    <source>
        <dbReference type="PROSITE" id="PS50103"/>
    </source>
</evidence>